<dbReference type="InterPro" id="IPR002575">
    <property type="entry name" value="Aminoglycoside_PTrfase"/>
</dbReference>
<dbReference type="Gene3D" id="3.90.1200.10">
    <property type="match status" value="1"/>
</dbReference>
<dbReference type="Pfam" id="PF01636">
    <property type="entry name" value="APH"/>
    <property type="match status" value="1"/>
</dbReference>
<dbReference type="PANTHER" id="PTHR41283:SF1">
    <property type="entry name" value="AMINOGLYCOSIDE PHOSPHOTRANSFERASE DOMAIN-CONTAINING PROTEIN"/>
    <property type="match status" value="1"/>
</dbReference>
<dbReference type="PANTHER" id="PTHR41283">
    <property type="entry name" value="AMINOGLYCOSIDE PHOSPHOTRANSFERASE"/>
    <property type="match status" value="1"/>
</dbReference>
<dbReference type="GO" id="GO:0016740">
    <property type="term" value="F:transferase activity"/>
    <property type="evidence" value="ECO:0007669"/>
    <property type="project" value="UniProtKB-KW"/>
</dbReference>
<evidence type="ECO:0000313" key="3">
    <source>
        <dbReference type="Proteomes" id="UP000053380"/>
    </source>
</evidence>
<gene>
    <name evidence="2" type="ORF">SacsacDRAFT_0209</name>
</gene>
<evidence type="ECO:0000259" key="1">
    <source>
        <dbReference type="Pfam" id="PF01636"/>
    </source>
</evidence>
<dbReference type="InterPro" id="IPR011009">
    <property type="entry name" value="Kinase-like_dom_sf"/>
</dbReference>
<dbReference type="AlphaFoldDB" id="A0A010ZX94"/>
<dbReference type="RefSeq" id="WP_037282578.1">
    <property type="nucleotide sequence ID" value="NZ_KK073875.1"/>
</dbReference>
<protein>
    <submittedName>
        <fullName evidence="2">Putative aminoglycoside phosphotransferase</fullName>
    </submittedName>
</protein>
<sequence length="325" mass="35860">MNDLNKANEINSSQDGVSGHVPELLGRNIAPLGEIIEAYPIRAGVSADRKYKVHFYGYDGAYLLRLFDETALAFKRSEFEALHRMQAMTVHCSRPIAMGRWETEGTYFLLVSYIDGADAQRTLPTSPKPQQLRVGMQAGEELSRISCYPAPEGMESWSNRYIRRTQQELDVLKSKGITSCGVEAATAKIRSSANLTATRPSVFLHGSFQPANLIVHGGRLAGVVGFGGFDWGDPLYEFARLGLYSRGVSTLFCTGQILGYHGGQEPDSEFWELYALYAASGAVSLLAQTSENENSELTTAIEWVDRLAKDHEGFSNVRPSWFAAL</sequence>
<organism evidence="2 3">
    <name type="scientific">Saccharibacillus sacchari DSM 19268</name>
    <dbReference type="NCBI Taxonomy" id="915437"/>
    <lineage>
        <taxon>Bacteria</taxon>
        <taxon>Bacillati</taxon>
        <taxon>Bacillota</taxon>
        <taxon>Bacilli</taxon>
        <taxon>Bacillales</taxon>
        <taxon>Paenibacillaceae</taxon>
        <taxon>Saccharibacillus</taxon>
    </lineage>
</organism>
<dbReference type="SUPFAM" id="SSF56112">
    <property type="entry name" value="Protein kinase-like (PK-like)"/>
    <property type="match status" value="1"/>
</dbReference>
<keyword evidence="3" id="KW-1185">Reference proteome</keyword>
<accession>A0A010ZX94</accession>
<feature type="domain" description="Aminoglycoside phosphotransferase" evidence="1">
    <location>
        <begin position="40"/>
        <end position="261"/>
    </location>
</feature>
<reference evidence="2 3" key="1">
    <citation type="submission" date="2013-07" db="EMBL/GenBank/DDBJ databases">
        <authorList>
            <consortium name="DOE Joint Genome Institute"/>
            <person name="Anderson I."/>
            <person name="Huntemann M."/>
            <person name="Han J."/>
            <person name="Chen A."/>
            <person name="Kyrpides N."/>
            <person name="Mavromatis K."/>
            <person name="Markowitz V."/>
            <person name="Palaniappan K."/>
            <person name="Ivanova N."/>
            <person name="Schaumberg A."/>
            <person name="Pati A."/>
            <person name="Liolios K."/>
            <person name="Nordberg H.P."/>
            <person name="Cantor M.N."/>
            <person name="Hua S.X."/>
            <person name="Woyke T."/>
        </authorList>
    </citation>
    <scope>NUCLEOTIDE SEQUENCE [LARGE SCALE GENOMIC DNA]</scope>
    <source>
        <strain evidence="2 3">DSM 19268</strain>
    </source>
</reference>
<dbReference type="EMBL" id="JFBU01000001">
    <property type="protein sequence ID" value="EXG83244.1"/>
    <property type="molecule type" value="Genomic_DNA"/>
</dbReference>
<dbReference type="HOGENOM" id="CLU_078715_0_0_9"/>
<evidence type="ECO:0000313" key="2">
    <source>
        <dbReference type="EMBL" id="EXG83244.1"/>
    </source>
</evidence>
<dbReference type="Proteomes" id="UP000053380">
    <property type="component" value="Unassembled WGS sequence"/>
</dbReference>
<proteinExistence type="predicted"/>
<keyword evidence="2" id="KW-0808">Transferase</keyword>
<comment type="caution">
    <text evidence="2">The sequence shown here is derived from an EMBL/GenBank/DDBJ whole genome shotgun (WGS) entry which is preliminary data.</text>
</comment>
<name>A0A010ZX94_9BACL</name>
<dbReference type="OrthoDB" id="334783at2"/>